<protein>
    <recommendedName>
        <fullName evidence="1">DDH domain-containing protein</fullName>
    </recommendedName>
</protein>
<organism evidence="2">
    <name type="scientific">marine metagenome</name>
    <dbReference type="NCBI Taxonomy" id="408172"/>
    <lineage>
        <taxon>unclassified sequences</taxon>
        <taxon>metagenomes</taxon>
        <taxon>ecological metagenomes</taxon>
    </lineage>
</organism>
<evidence type="ECO:0000313" key="2">
    <source>
        <dbReference type="EMBL" id="SVC66856.1"/>
    </source>
</evidence>
<dbReference type="PANTHER" id="PTHR30255:SF2">
    <property type="entry name" value="SINGLE-STRANDED-DNA-SPECIFIC EXONUCLEASE RECJ"/>
    <property type="match status" value="1"/>
</dbReference>
<sequence length="203" mass="22923">MGVSNSIAQLLVLRGINTFNAAKQFFRPDFSQFHNPFLMKDMQKAVDRIQTAIENNEKILVYGDYDVDGTTSVAMAYIFLSRLTENVAYYIPDRYTEGYGISLEGIDYAQENNFTLIIALDCGIRAVNQVNYANEKGVDFIICDHHNPSEVVPKSVAILNPKQKDCNYPFKELSGCGVGFKLIQGYSEKNNITFEEIQSLFDL</sequence>
<reference evidence="2" key="1">
    <citation type="submission" date="2018-05" db="EMBL/GenBank/DDBJ databases">
        <authorList>
            <person name="Lanie J.A."/>
            <person name="Ng W.-L."/>
            <person name="Kazmierczak K.M."/>
            <person name="Andrzejewski T.M."/>
            <person name="Davidsen T.M."/>
            <person name="Wayne K.J."/>
            <person name="Tettelin H."/>
            <person name="Glass J.I."/>
            <person name="Rusch D."/>
            <person name="Podicherti R."/>
            <person name="Tsui H.-C.T."/>
            <person name="Winkler M.E."/>
        </authorList>
    </citation>
    <scope>NUCLEOTIDE SEQUENCE</scope>
</reference>
<dbReference type="PANTHER" id="PTHR30255">
    <property type="entry name" value="SINGLE-STRANDED-DNA-SPECIFIC EXONUCLEASE RECJ"/>
    <property type="match status" value="1"/>
</dbReference>
<dbReference type="Pfam" id="PF01368">
    <property type="entry name" value="DHH"/>
    <property type="match status" value="1"/>
</dbReference>
<dbReference type="InterPro" id="IPR001667">
    <property type="entry name" value="DDH_dom"/>
</dbReference>
<accession>A0A382P0M2</accession>
<dbReference type="InterPro" id="IPR038763">
    <property type="entry name" value="DHH_sf"/>
</dbReference>
<dbReference type="SUPFAM" id="SSF64182">
    <property type="entry name" value="DHH phosphoesterases"/>
    <property type="match status" value="1"/>
</dbReference>
<dbReference type="InterPro" id="IPR051673">
    <property type="entry name" value="SSDNA_exonuclease_RecJ"/>
</dbReference>
<name>A0A382P0M2_9ZZZZ</name>
<feature type="domain" description="DDH" evidence="1">
    <location>
        <begin position="58"/>
        <end position="190"/>
    </location>
</feature>
<proteinExistence type="predicted"/>
<dbReference type="AlphaFoldDB" id="A0A382P0M2"/>
<dbReference type="Gene3D" id="3.90.1640.30">
    <property type="match status" value="1"/>
</dbReference>
<dbReference type="GO" id="GO:0004527">
    <property type="term" value="F:exonuclease activity"/>
    <property type="evidence" value="ECO:0007669"/>
    <property type="project" value="UniProtKB-KW"/>
</dbReference>
<gene>
    <name evidence="2" type="ORF">METZ01_LOCUS319710</name>
</gene>
<feature type="non-terminal residue" evidence="2">
    <location>
        <position position="203"/>
    </location>
</feature>
<evidence type="ECO:0000259" key="1">
    <source>
        <dbReference type="Pfam" id="PF01368"/>
    </source>
</evidence>
<dbReference type="EMBL" id="UINC01104015">
    <property type="protein sequence ID" value="SVC66856.1"/>
    <property type="molecule type" value="Genomic_DNA"/>
</dbReference>